<comment type="caution">
    <text evidence="2">The sequence shown here is derived from an EMBL/GenBank/DDBJ whole genome shotgun (WGS) entry which is preliminary data.</text>
</comment>
<dbReference type="Pfam" id="PF14111">
    <property type="entry name" value="DUF4283"/>
    <property type="match status" value="1"/>
</dbReference>
<keyword evidence="3" id="KW-1185">Reference proteome</keyword>
<feature type="domain" description="DUF4283" evidence="1">
    <location>
        <begin position="11"/>
        <end position="90"/>
    </location>
</feature>
<dbReference type="InterPro" id="IPR040256">
    <property type="entry name" value="At4g02000-like"/>
</dbReference>
<organism evidence="2 3">
    <name type="scientific">Cuscuta europaea</name>
    <name type="common">European dodder</name>
    <dbReference type="NCBI Taxonomy" id="41803"/>
    <lineage>
        <taxon>Eukaryota</taxon>
        <taxon>Viridiplantae</taxon>
        <taxon>Streptophyta</taxon>
        <taxon>Embryophyta</taxon>
        <taxon>Tracheophyta</taxon>
        <taxon>Spermatophyta</taxon>
        <taxon>Magnoliopsida</taxon>
        <taxon>eudicotyledons</taxon>
        <taxon>Gunneridae</taxon>
        <taxon>Pentapetalae</taxon>
        <taxon>asterids</taxon>
        <taxon>lamiids</taxon>
        <taxon>Solanales</taxon>
        <taxon>Convolvulaceae</taxon>
        <taxon>Cuscuteae</taxon>
        <taxon>Cuscuta</taxon>
        <taxon>Cuscuta subgen. Cuscuta</taxon>
    </lineage>
</organism>
<evidence type="ECO:0000259" key="1">
    <source>
        <dbReference type="Pfam" id="PF14111"/>
    </source>
</evidence>
<dbReference type="InterPro" id="IPR025558">
    <property type="entry name" value="DUF4283"/>
</dbReference>
<evidence type="ECO:0000313" key="2">
    <source>
        <dbReference type="EMBL" id="CAH9120260.1"/>
    </source>
</evidence>
<sequence>MNWWLNTRRLCASLLVGYFFKTWPSMLNLRKSFEIIGFKGSFQLGLLNQKHVLIRFDLDEDYLRCWNKQTWTIHGCVMRVTKCTPNFKPNVESPVITVWLGFEELPIHLRDQRALFDTRIESYHFILFSCDVFPHSFEFL</sequence>
<dbReference type="OrthoDB" id="1002340at2759"/>
<reference evidence="2" key="1">
    <citation type="submission" date="2022-07" db="EMBL/GenBank/DDBJ databases">
        <authorList>
            <person name="Macas J."/>
            <person name="Novak P."/>
            <person name="Neumann P."/>
        </authorList>
    </citation>
    <scope>NUCLEOTIDE SEQUENCE</scope>
</reference>
<protein>
    <recommendedName>
        <fullName evidence="1">DUF4283 domain-containing protein</fullName>
    </recommendedName>
</protein>
<dbReference type="PANTHER" id="PTHR31286">
    <property type="entry name" value="GLYCINE-RICH CELL WALL STRUCTURAL PROTEIN 1.8-LIKE"/>
    <property type="match status" value="1"/>
</dbReference>
<name>A0A9P0ZZ38_CUSEU</name>
<evidence type="ECO:0000313" key="3">
    <source>
        <dbReference type="Proteomes" id="UP001152484"/>
    </source>
</evidence>
<dbReference type="PANTHER" id="PTHR31286:SF179">
    <property type="entry name" value="RNASE H TYPE-1 DOMAIN-CONTAINING PROTEIN"/>
    <property type="match status" value="1"/>
</dbReference>
<gene>
    <name evidence="2" type="ORF">CEURO_LOCUS22652</name>
</gene>
<dbReference type="EMBL" id="CAMAPE010000083">
    <property type="protein sequence ID" value="CAH9120260.1"/>
    <property type="molecule type" value="Genomic_DNA"/>
</dbReference>
<dbReference type="AlphaFoldDB" id="A0A9P0ZZ38"/>
<proteinExistence type="predicted"/>
<accession>A0A9P0ZZ38</accession>
<dbReference type="Proteomes" id="UP001152484">
    <property type="component" value="Unassembled WGS sequence"/>
</dbReference>